<dbReference type="Gene3D" id="2.60.40.10">
    <property type="entry name" value="Immunoglobulins"/>
    <property type="match status" value="1"/>
</dbReference>
<dbReference type="InterPro" id="IPR036179">
    <property type="entry name" value="Ig-like_dom_sf"/>
</dbReference>
<dbReference type="PANTHER" id="PTHR12080:SF108">
    <property type="entry name" value="VASCULAR ENDOTHELIAL GROWTH FACTOR RECEPTOR 1"/>
    <property type="match status" value="1"/>
</dbReference>
<dbReference type="PANTHER" id="PTHR12080">
    <property type="entry name" value="SIGNALING LYMPHOCYTIC ACTIVATION MOLECULE"/>
    <property type="match status" value="1"/>
</dbReference>
<feature type="transmembrane region" description="Helical" evidence="5">
    <location>
        <begin position="260"/>
        <end position="280"/>
    </location>
</feature>
<sequence length="300" mass="32936">MRVMSSAEEVCCYMSSWTNSCLCLLSGGVMELQHSLSWRVVLLLPLMPCGLLAMSVRVLNEEPVHVIPGTALLLKAGMEHGPLEDITMVTWEREPEAGASPQRVTLATCPGRRSKCSGSRSNVQVSVEEQETTLQLMGYGAEDSGVYTVTITDQRGAEISAQCVVRTYEAVHHVSVSINISHSSLLCGEAWGTDPRFSWFYERVAVDDTVGRVSKDGATLYVTKMPFCGHFTCTVSNKLGYSSAAYTAAPCETEDRGTTAAVVCLILLLLLAGVLVFLLWRQHRHSRRGERLREDLDDTI</sequence>
<keyword evidence="4" id="KW-0325">Glycoprotein</keyword>
<comment type="subcellular location">
    <subcellularLocation>
        <location evidence="1">Membrane</location>
    </subcellularLocation>
</comment>
<evidence type="ECO:0000313" key="7">
    <source>
        <dbReference type="Proteomes" id="UP000324091"/>
    </source>
</evidence>
<dbReference type="GO" id="GO:0005911">
    <property type="term" value="C:cell-cell junction"/>
    <property type="evidence" value="ECO:0007669"/>
    <property type="project" value="TreeGrafter"/>
</dbReference>
<dbReference type="Proteomes" id="UP000324091">
    <property type="component" value="Chromosome 10"/>
</dbReference>
<dbReference type="GO" id="GO:0016020">
    <property type="term" value="C:membrane"/>
    <property type="evidence" value="ECO:0007669"/>
    <property type="project" value="UniProtKB-SubCell"/>
</dbReference>
<keyword evidence="2" id="KW-0732">Signal</keyword>
<evidence type="ECO:0000256" key="4">
    <source>
        <dbReference type="ARBA" id="ARBA00023180"/>
    </source>
</evidence>
<keyword evidence="5" id="KW-0812">Transmembrane</keyword>
<gene>
    <name evidence="6" type="ORF">D4764_10G0011310</name>
</gene>
<keyword evidence="5" id="KW-1133">Transmembrane helix</keyword>
<dbReference type="InterPro" id="IPR015631">
    <property type="entry name" value="CD2/SLAM_rcpt"/>
</dbReference>
<evidence type="ECO:0000313" key="6">
    <source>
        <dbReference type="EMBL" id="TWW80101.1"/>
    </source>
</evidence>
<dbReference type="AlphaFoldDB" id="A0A5C6PMM5"/>
<dbReference type="InterPro" id="IPR013783">
    <property type="entry name" value="Ig-like_fold"/>
</dbReference>
<name>A0A5C6PMM5_9TELE</name>
<accession>A0A5C6PMM5</accession>
<evidence type="ECO:0000256" key="2">
    <source>
        <dbReference type="ARBA" id="ARBA00022729"/>
    </source>
</evidence>
<comment type="caution">
    <text evidence="6">The sequence shown here is derived from an EMBL/GenBank/DDBJ whole genome shotgun (WGS) entry which is preliminary data.</text>
</comment>
<organism evidence="6 7">
    <name type="scientific">Takifugu flavidus</name>
    <name type="common">sansaifugu</name>
    <dbReference type="NCBI Taxonomy" id="433684"/>
    <lineage>
        <taxon>Eukaryota</taxon>
        <taxon>Metazoa</taxon>
        <taxon>Chordata</taxon>
        <taxon>Craniata</taxon>
        <taxon>Vertebrata</taxon>
        <taxon>Euteleostomi</taxon>
        <taxon>Actinopterygii</taxon>
        <taxon>Neopterygii</taxon>
        <taxon>Teleostei</taxon>
        <taxon>Neoteleostei</taxon>
        <taxon>Acanthomorphata</taxon>
        <taxon>Eupercaria</taxon>
        <taxon>Tetraodontiformes</taxon>
        <taxon>Tetradontoidea</taxon>
        <taxon>Tetraodontidae</taxon>
        <taxon>Takifugu</taxon>
    </lineage>
</organism>
<keyword evidence="7" id="KW-1185">Reference proteome</keyword>
<dbReference type="SUPFAM" id="SSF48726">
    <property type="entry name" value="Immunoglobulin"/>
    <property type="match status" value="2"/>
</dbReference>
<evidence type="ECO:0000256" key="1">
    <source>
        <dbReference type="ARBA" id="ARBA00004370"/>
    </source>
</evidence>
<protein>
    <submittedName>
        <fullName evidence="6">Uncharacterized protein</fullName>
    </submittedName>
</protein>
<evidence type="ECO:0000256" key="5">
    <source>
        <dbReference type="SAM" id="Phobius"/>
    </source>
</evidence>
<proteinExistence type="predicted"/>
<evidence type="ECO:0000256" key="3">
    <source>
        <dbReference type="ARBA" id="ARBA00023136"/>
    </source>
</evidence>
<keyword evidence="3 5" id="KW-0472">Membrane</keyword>
<reference evidence="6 7" key="1">
    <citation type="submission" date="2019-04" db="EMBL/GenBank/DDBJ databases">
        <title>Chromosome genome assembly for Takifugu flavidus.</title>
        <authorList>
            <person name="Xiao S."/>
        </authorList>
    </citation>
    <scope>NUCLEOTIDE SEQUENCE [LARGE SCALE GENOMIC DNA]</scope>
    <source>
        <strain evidence="6">HTHZ2018</strain>
        <tissue evidence="6">Muscle</tissue>
    </source>
</reference>
<dbReference type="EMBL" id="RHFK02000002">
    <property type="protein sequence ID" value="TWW80101.1"/>
    <property type="molecule type" value="Genomic_DNA"/>
</dbReference>